<name>A0AAP0G7W2_9ASPA</name>
<feature type="region of interest" description="Disordered" evidence="1">
    <location>
        <begin position="1"/>
        <end position="76"/>
    </location>
</feature>
<reference evidence="2 3" key="1">
    <citation type="journal article" date="2022" name="Nat. Plants">
        <title>Genomes of leafy and leafless Platanthera orchids illuminate the evolution of mycoheterotrophy.</title>
        <authorList>
            <person name="Li M.H."/>
            <person name="Liu K.W."/>
            <person name="Li Z."/>
            <person name="Lu H.C."/>
            <person name="Ye Q.L."/>
            <person name="Zhang D."/>
            <person name="Wang J.Y."/>
            <person name="Li Y.F."/>
            <person name="Zhong Z.M."/>
            <person name="Liu X."/>
            <person name="Yu X."/>
            <person name="Liu D.K."/>
            <person name="Tu X.D."/>
            <person name="Liu B."/>
            <person name="Hao Y."/>
            <person name="Liao X.Y."/>
            <person name="Jiang Y.T."/>
            <person name="Sun W.H."/>
            <person name="Chen J."/>
            <person name="Chen Y.Q."/>
            <person name="Ai Y."/>
            <person name="Zhai J.W."/>
            <person name="Wu S.S."/>
            <person name="Zhou Z."/>
            <person name="Hsiao Y.Y."/>
            <person name="Wu W.L."/>
            <person name="Chen Y.Y."/>
            <person name="Lin Y.F."/>
            <person name="Hsu J.L."/>
            <person name="Li C.Y."/>
            <person name="Wang Z.W."/>
            <person name="Zhao X."/>
            <person name="Zhong W.Y."/>
            <person name="Ma X.K."/>
            <person name="Ma L."/>
            <person name="Huang J."/>
            <person name="Chen G.Z."/>
            <person name="Huang M.Z."/>
            <person name="Huang L."/>
            <person name="Peng D.H."/>
            <person name="Luo Y.B."/>
            <person name="Zou S.Q."/>
            <person name="Chen S.P."/>
            <person name="Lan S."/>
            <person name="Tsai W.C."/>
            <person name="Van de Peer Y."/>
            <person name="Liu Z.J."/>
        </authorList>
    </citation>
    <scope>NUCLEOTIDE SEQUENCE [LARGE SCALE GENOMIC DNA]</scope>
    <source>
        <strain evidence="2">Lor287</strain>
    </source>
</reference>
<sequence length="76" mass="8395">MAAAAATLGDGDSGGRGRNGRRRWRLWSREIATTAAAADPLPRTTAGNTIPEDRHLPEYLHLPEYRHLPETPPPKR</sequence>
<proteinExistence type="predicted"/>
<protein>
    <submittedName>
        <fullName evidence="2">Uncharacterized protein</fullName>
    </submittedName>
</protein>
<accession>A0AAP0G7W2</accession>
<gene>
    <name evidence="2" type="ORF">KSP39_PZI009186</name>
</gene>
<evidence type="ECO:0000313" key="3">
    <source>
        <dbReference type="Proteomes" id="UP001418222"/>
    </source>
</evidence>
<organism evidence="2 3">
    <name type="scientific">Platanthera zijinensis</name>
    <dbReference type="NCBI Taxonomy" id="2320716"/>
    <lineage>
        <taxon>Eukaryota</taxon>
        <taxon>Viridiplantae</taxon>
        <taxon>Streptophyta</taxon>
        <taxon>Embryophyta</taxon>
        <taxon>Tracheophyta</taxon>
        <taxon>Spermatophyta</taxon>
        <taxon>Magnoliopsida</taxon>
        <taxon>Liliopsida</taxon>
        <taxon>Asparagales</taxon>
        <taxon>Orchidaceae</taxon>
        <taxon>Orchidoideae</taxon>
        <taxon>Orchideae</taxon>
        <taxon>Orchidinae</taxon>
        <taxon>Platanthera</taxon>
    </lineage>
</organism>
<dbReference type="AlphaFoldDB" id="A0AAP0G7W2"/>
<dbReference type="EMBL" id="JBBWWQ010000007">
    <property type="protein sequence ID" value="KAK8942914.1"/>
    <property type="molecule type" value="Genomic_DNA"/>
</dbReference>
<keyword evidence="3" id="KW-1185">Reference proteome</keyword>
<evidence type="ECO:0000256" key="1">
    <source>
        <dbReference type="SAM" id="MobiDB-lite"/>
    </source>
</evidence>
<feature type="compositionally biased region" description="Basic and acidic residues" evidence="1">
    <location>
        <begin position="51"/>
        <end position="69"/>
    </location>
</feature>
<dbReference type="Proteomes" id="UP001418222">
    <property type="component" value="Unassembled WGS sequence"/>
</dbReference>
<evidence type="ECO:0000313" key="2">
    <source>
        <dbReference type="EMBL" id="KAK8942914.1"/>
    </source>
</evidence>
<comment type="caution">
    <text evidence="2">The sequence shown here is derived from an EMBL/GenBank/DDBJ whole genome shotgun (WGS) entry which is preliminary data.</text>
</comment>